<evidence type="ECO:0000313" key="1">
    <source>
        <dbReference type="EMBL" id="MDR7097546.1"/>
    </source>
</evidence>
<accession>A0ABU1VJ82</accession>
<gene>
    <name evidence="1" type="ORF">J2X09_005322</name>
</gene>
<reference evidence="1 2" key="1">
    <citation type="submission" date="2023-07" db="EMBL/GenBank/DDBJ databases">
        <title>Sorghum-associated microbial communities from plants grown in Nebraska, USA.</title>
        <authorList>
            <person name="Schachtman D."/>
        </authorList>
    </citation>
    <scope>NUCLEOTIDE SEQUENCE [LARGE SCALE GENOMIC DNA]</scope>
    <source>
        <strain evidence="1 2">BE240</strain>
    </source>
</reference>
<keyword evidence="2" id="KW-1185">Reference proteome</keyword>
<comment type="caution">
    <text evidence="1">The sequence shown here is derived from an EMBL/GenBank/DDBJ whole genome shotgun (WGS) entry which is preliminary data.</text>
</comment>
<evidence type="ECO:0000313" key="2">
    <source>
        <dbReference type="Proteomes" id="UP001265550"/>
    </source>
</evidence>
<keyword evidence="1" id="KW-0238">DNA-binding</keyword>
<organism evidence="1 2">
    <name type="scientific">Hydrogenophaga laconesensis</name>
    <dbReference type="NCBI Taxonomy" id="1805971"/>
    <lineage>
        <taxon>Bacteria</taxon>
        <taxon>Pseudomonadati</taxon>
        <taxon>Pseudomonadota</taxon>
        <taxon>Betaproteobacteria</taxon>
        <taxon>Burkholderiales</taxon>
        <taxon>Comamonadaceae</taxon>
        <taxon>Hydrogenophaga</taxon>
    </lineage>
</organism>
<dbReference type="Gene3D" id="1.10.10.10">
    <property type="entry name" value="Winged helix-like DNA-binding domain superfamily/Winged helix DNA-binding domain"/>
    <property type="match status" value="1"/>
</dbReference>
<sequence length="365" mass="41231">MHHPERRLAEKLLAEFTAVLRDRLNIDGIEAEHEPSFGTGAADLVLSIPVDGVRVKVVVEVKKNAFPRDIEWARVQLEGLAREDSTIDQKMVWAESLSEGARKSLEDLGIGYFDSSGSISLRLRNHHILIDRPPIRPLWREVGTIFTPERARVLHALLLGWDSWRTGVDLAEVSRASPNTVSVLLRELEKRGMVQSEGSGRNVRRQLVQPDALLDAWANHWAEGKRRKTRWFAFAQNPANLALRLVSRLLQDHDDDEWALTGQYAANCFTPLLTAVNGFDIIVPVSKAEAFAEDLELKRADKGFNVTLHECEDFALQHRIRLPDRQGWFASPVIQYLELVNEGGRSKELANELKQTWIVKGGNHG</sequence>
<protein>
    <submittedName>
        <fullName evidence="1">DNA-binding transcriptional ArsR family regulator</fullName>
    </submittedName>
</protein>
<dbReference type="EMBL" id="JAVDWE010000031">
    <property type="protein sequence ID" value="MDR7097546.1"/>
    <property type="molecule type" value="Genomic_DNA"/>
</dbReference>
<dbReference type="InterPro" id="IPR036388">
    <property type="entry name" value="WH-like_DNA-bd_sf"/>
</dbReference>
<name>A0ABU1VJ82_9BURK</name>
<dbReference type="SUPFAM" id="SSF46785">
    <property type="entry name" value="Winged helix' DNA-binding domain"/>
    <property type="match status" value="1"/>
</dbReference>
<dbReference type="RefSeq" id="WP_204735657.1">
    <property type="nucleotide sequence ID" value="NZ_JAVDWE010000031.1"/>
</dbReference>
<dbReference type="Proteomes" id="UP001265550">
    <property type="component" value="Unassembled WGS sequence"/>
</dbReference>
<dbReference type="InterPro" id="IPR036390">
    <property type="entry name" value="WH_DNA-bd_sf"/>
</dbReference>
<dbReference type="GO" id="GO:0003677">
    <property type="term" value="F:DNA binding"/>
    <property type="evidence" value="ECO:0007669"/>
    <property type="project" value="UniProtKB-KW"/>
</dbReference>
<proteinExistence type="predicted"/>